<evidence type="ECO:0000313" key="2">
    <source>
        <dbReference type="EMBL" id="GAA0733088.1"/>
    </source>
</evidence>
<dbReference type="PANTHER" id="PTHR43798">
    <property type="entry name" value="MONOACYLGLYCEROL LIPASE"/>
    <property type="match status" value="1"/>
</dbReference>
<proteinExistence type="predicted"/>
<dbReference type="Pfam" id="PF00561">
    <property type="entry name" value="Abhydrolase_1"/>
    <property type="match status" value="1"/>
</dbReference>
<name>A0ABN1J9S6_9FLAO</name>
<dbReference type="Proteomes" id="UP001501758">
    <property type="component" value="Unassembled WGS sequence"/>
</dbReference>
<feature type="domain" description="AB hydrolase-1" evidence="1">
    <location>
        <begin position="30"/>
        <end position="273"/>
    </location>
</feature>
<keyword evidence="2" id="KW-0378">Hydrolase</keyword>
<comment type="caution">
    <text evidence="2">The sequence shown here is derived from an EMBL/GenBank/DDBJ whole genome shotgun (WGS) entry which is preliminary data.</text>
</comment>
<protein>
    <submittedName>
        <fullName evidence="2">Alpha/beta hydrolase</fullName>
    </submittedName>
</protein>
<dbReference type="PRINTS" id="PR00412">
    <property type="entry name" value="EPOXHYDRLASE"/>
</dbReference>
<dbReference type="GO" id="GO:0016787">
    <property type="term" value="F:hydrolase activity"/>
    <property type="evidence" value="ECO:0007669"/>
    <property type="project" value="UniProtKB-KW"/>
</dbReference>
<dbReference type="EMBL" id="BAAAGE010000007">
    <property type="protein sequence ID" value="GAA0733088.1"/>
    <property type="molecule type" value="Genomic_DNA"/>
</dbReference>
<dbReference type="InterPro" id="IPR050266">
    <property type="entry name" value="AB_hydrolase_sf"/>
</dbReference>
<organism evidence="2 3">
    <name type="scientific">Aquimarina litoralis</name>
    <dbReference type="NCBI Taxonomy" id="584605"/>
    <lineage>
        <taxon>Bacteria</taxon>
        <taxon>Pseudomonadati</taxon>
        <taxon>Bacteroidota</taxon>
        <taxon>Flavobacteriia</taxon>
        <taxon>Flavobacteriales</taxon>
        <taxon>Flavobacteriaceae</taxon>
        <taxon>Aquimarina</taxon>
    </lineage>
</organism>
<sequence length="287" mass="33505">MNLQDWKNSGLYFNYKNHEIFYKKEGKGDPLILVHGFPTSSWDWHKIWHRLVDHYQVYTIDMLGFGFSSKPEDFVYTIGVQVDIWEAFLLSQGISSIHILAHDYGDTVVQEMLARTKEKDMYPLHINSVCFLNGGMFPETNFPTLTQKLLLTPLGGLLKHFMGRHTLAKNFKKIFGKDTQASKQEIDDFWETIAYNSGKNVIPKLIKYLKERKVYKIRWREALQYTDIPKRLINGGVDPISGKHMATFYKENIPDADVVILETIGHYPQTEAPNEVLHHYFKFRNNE</sequence>
<dbReference type="InterPro" id="IPR000073">
    <property type="entry name" value="AB_hydrolase_1"/>
</dbReference>
<accession>A0ABN1J9S6</accession>
<gene>
    <name evidence="2" type="ORF">GCM10009430_46910</name>
</gene>
<dbReference type="RefSeq" id="WP_343914688.1">
    <property type="nucleotide sequence ID" value="NZ_BAAAGE010000007.1"/>
</dbReference>
<dbReference type="InterPro" id="IPR000639">
    <property type="entry name" value="Epox_hydrolase-like"/>
</dbReference>
<reference evidence="2 3" key="1">
    <citation type="journal article" date="2019" name="Int. J. Syst. Evol. Microbiol.">
        <title>The Global Catalogue of Microorganisms (GCM) 10K type strain sequencing project: providing services to taxonomists for standard genome sequencing and annotation.</title>
        <authorList>
            <consortium name="The Broad Institute Genomics Platform"/>
            <consortium name="The Broad Institute Genome Sequencing Center for Infectious Disease"/>
            <person name="Wu L."/>
            <person name="Ma J."/>
        </authorList>
    </citation>
    <scope>NUCLEOTIDE SEQUENCE [LARGE SCALE GENOMIC DNA]</scope>
    <source>
        <strain evidence="2 3">JCM 15974</strain>
    </source>
</reference>
<keyword evidence="3" id="KW-1185">Reference proteome</keyword>
<dbReference type="SUPFAM" id="SSF53474">
    <property type="entry name" value="alpha/beta-Hydrolases"/>
    <property type="match status" value="1"/>
</dbReference>
<evidence type="ECO:0000259" key="1">
    <source>
        <dbReference type="Pfam" id="PF00561"/>
    </source>
</evidence>
<dbReference type="PANTHER" id="PTHR43798:SF33">
    <property type="entry name" value="HYDROLASE, PUTATIVE (AFU_ORTHOLOGUE AFUA_2G14860)-RELATED"/>
    <property type="match status" value="1"/>
</dbReference>
<dbReference type="Gene3D" id="3.40.50.1820">
    <property type="entry name" value="alpha/beta hydrolase"/>
    <property type="match status" value="1"/>
</dbReference>
<evidence type="ECO:0000313" key="3">
    <source>
        <dbReference type="Proteomes" id="UP001501758"/>
    </source>
</evidence>
<dbReference type="InterPro" id="IPR029058">
    <property type="entry name" value="AB_hydrolase_fold"/>
</dbReference>